<evidence type="ECO:0000256" key="1">
    <source>
        <dbReference type="ARBA" id="ARBA00022670"/>
    </source>
</evidence>
<feature type="domain" description="Peptidase M48" evidence="8">
    <location>
        <begin position="61"/>
        <end position="243"/>
    </location>
</feature>
<name>A0A316GT55_9RHOB</name>
<evidence type="ECO:0000256" key="2">
    <source>
        <dbReference type="ARBA" id="ARBA00022723"/>
    </source>
</evidence>
<organism evidence="9 10">
    <name type="scientific">Silicimonas algicola</name>
    <dbReference type="NCBI Taxonomy" id="1826607"/>
    <lineage>
        <taxon>Bacteria</taxon>
        <taxon>Pseudomonadati</taxon>
        <taxon>Pseudomonadota</taxon>
        <taxon>Alphaproteobacteria</taxon>
        <taxon>Rhodobacterales</taxon>
        <taxon>Paracoccaceae</taxon>
    </lineage>
</organism>
<dbReference type="Proteomes" id="UP000245390">
    <property type="component" value="Unassembled WGS sequence"/>
</dbReference>
<dbReference type="EMBL" id="QGGV01000001">
    <property type="protein sequence ID" value="PWK58227.1"/>
    <property type="molecule type" value="Genomic_DNA"/>
</dbReference>
<dbReference type="PROSITE" id="PS51257">
    <property type="entry name" value="PROKAR_LIPOPROTEIN"/>
    <property type="match status" value="1"/>
</dbReference>
<dbReference type="PANTHER" id="PTHR22726">
    <property type="entry name" value="METALLOENDOPEPTIDASE OMA1"/>
    <property type="match status" value="1"/>
</dbReference>
<keyword evidence="2" id="KW-0479">Metal-binding</keyword>
<protein>
    <submittedName>
        <fullName evidence="9">Peptidase M48-like protein</fullName>
    </submittedName>
</protein>
<dbReference type="GO" id="GO:0004222">
    <property type="term" value="F:metalloendopeptidase activity"/>
    <property type="evidence" value="ECO:0007669"/>
    <property type="project" value="InterPro"/>
</dbReference>
<reference evidence="9 10" key="1">
    <citation type="submission" date="2018-05" db="EMBL/GenBank/DDBJ databases">
        <title>Genomic Encyclopedia of Type Strains, Phase IV (KMG-IV): sequencing the most valuable type-strain genomes for metagenomic binning, comparative biology and taxonomic classification.</title>
        <authorList>
            <person name="Goeker M."/>
        </authorList>
    </citation>
    <scope>NUCLEOTIDE SEQUENCE [LARGE SCALE GENOMIC DNA]</scope>
    <source>
        <strain evidence="9 10">DSM 103371</strain>
    </source>
</reference>
<evidence type="ECO:0000313" key="10">
    <source>
        <dbReference type="Proteomes" id="UP000245390"/>
    </source>
</evidence>
<dbReference type="InterPro" id="IPR051156">
    <property type="entry name" value="Mito/Outer_Membr_Metalloprot"/>
</dbReference>
<accession>A0A316GT55</accession>
<evidence type="ECO:0000256" key="3">
    <source>
        <dbReference type="ARBA" id="ARBA00022801"/>
    </source>
</evidence>
<evidence type="ECO:0000256" key="4">
    <source>
        <dbReference type="ARBA" id="ARBA00022833"/>
    </source>
</evidence>
<sequence length="248" mass="26884">MCQCRMTRRALLGLSGAAALPMLAGCDDVNLVSDETVETMGLEAWADIRQSSPVAADSEMQAALSQVSTRLLRAANEVPDAWEVLVFRGPEINAFALPGRKIGVYEGMFDVVANEDQLAAIVGHEIGHLQAEHSQERMNAQVAKGWGMRALSLVLQLGEVEYAAEIAAALGIGVEYGLVLPYSRRQELEADRLGLLTMADAGFRPEQAVTLWQRMDAAISERAPEFLATHPAPQSRIAEIKAMLAELQ</sequence>
<dbReference type="GO" id="GO:0051603">
    <property type="term" value="P:proteolysis involved in protein catabolic process"/>
    <property type="evidence" value="ECO:0007669"/>
    <property type="project" value="TreeGrafter"/>
</dbReference>
<dbReference type="PANTHER" id="PTHR22726:SF24">
    <property type="entry name" value="M48 FAMILY METALLOPEPTIDASE"/>
    <property type="match status" value="1"/>
</dbReference>
<dbReference type="GO" id="GO:0016020">
    <property type="term" value="C:membrane"/>
    <property type="evidence" value="ECO:0007669"/>
    <property type="project" value="TreeGrafter"/>
</dbReference>
<feature type="signal peptide" evidence="7">
    <location>
        <begin position="1"/>
        <end position="24"/>
    </location>
</feature>
<keyword evidence="4 6" id="KW-0862">Zinc</keyword>
<proteinExistence type="inferred from homology"/>
<keyword evidence="5 6" id="KW-0482">Metalloprotease</keyword>
<evidence type="ECO:0000256" key="5">
    <source>
        <dbReference type="ARBA" id="ARBA00023049"/>
    </source>
</evidence>
<comment type="cofactor">
    <cofactor evidence="6">
        <name>Zn(2+)</name>
        <dbReference type="ChEBI" id="CHEBI:29105"/>
    </cofactor>
    <text evidence="6">Binds 1 zinc ion per subunit.</text>
</comment>
<comment type="caution">
    <text evidence="9">The sequence shown here is derived from an EMBL/GenBank/DDBJ whole genome shotgun (WGS) entry which is preliminary data.</text>
</comment>
<comment type="similarity">
    <text evidence="6">Belongs to the peptidase M48 family.</text>
</comment>
<dbReference type="Pfam" id="PF01435">
    <property type="entry name" value="Peptidase_M48"/>
    <property type="match status" value="1"/>
</dbReference>
<keyword evidence="10" id="KW-1185">Reference proteome</keyword>
<dbReference type="Gene3D" id="3.30.2010.10">
    <property type="entry name" value="Metalloproteases ('zincins'), catalytic domain"/>
    <property type="match status" value="1"/>
</dbReference>
<dbReference type="GO" id="GO:0046872">
    <property type="term" value="F:metal ion binding"/>
    <property type="evidence" value="ECO:0007669"/>
    <property type="project" value="UniProtKB-KW"/>
</dbReference>
<dbReference type="CDD" id="cd07331">
    <property type="entry name" value="M48C_Oma1_like"/>
    <property type="match status" value="1"/>
</dbReference>
<evidence type="ECO:0000313" key="9">
    <source>
        <dbReference type="EMBL" id="PWK58227.1"/>
    </source>
</evidence>
<keyword evidence="3 6" id="KW-0378">Hydrolase</keyword>
<gene>
    <name evidence="9" type="ORF">C8D95_10132</name>
</gene>
<dbReference type="InterPro" id="IPR001915">
    <property type="entry name" value="Peptidase_M48"/>
</dbReference>
<evidence type="ECO:0000259" key="8">
    <source>
        <dbReference type="Pfam" id="PF01435"/>
    </source>
</evidence>
<keyword evidence="1 6" id="KW-0645">Protease</keyword>
<dbReference type="AlphaFoldDB" id="A0A316GT55"/>
<evidence type="ECO:0000256" key="6">
    <source>
        <dbReference type="RuleBase" id="RU003983"/>
    </source>
</evidence>
<keyword evidence="7" id="KW-0732">Signal</keyword>
<evidence type="ECO:0000256" key="7">
    <source>
        <dbReference type="SAM" id="SignalP"/>
    </source>
</evidence>
<feature type="chain" id="PRO_5016286980" evidence="7">
    <location>
        <begin position="25"/>
        <end position="248"/>
    </location>
</feature>